<gene>
    <name evidence="5" type="ORF">F5X71_19840</name>
</gene>
<sequence length="111" mass="12305">MARKVTVELVDDFDGESKAEETVRFGIDGVEYEIDLSRKNAGKLRAALEPWTESARRIGKAPRTKGAKGRSVRDREQTAAIREWARKKGISVSSRGRIAADVVEAYEKAIA</sequence>
<reference evidence="5 6" key="1">
    <citation type="journal article" date="2019" name="ACS Chem. Biol.">
        <title>Identification and Mobilization of a Cryptic Antibiotic Biosynthesis Gene Locus from a Human-Pathogenic Nocardia Isolate.</title>
        <authorList>
            <person name="Herisse M."/>
            <person name="Ishida K."/>
            <person name="Porter J.L."/>
            <person name="Howden B."/>
            <person name="Hertweck C."/>
            <person name="Stinear T.P."/>
            <person name="Pidot S.J."/>
        </authorList>
    </citation>
    <scope>NUCLEOTIDE SEQUENCE [LARGE SCALE GENOMIC DNA]</scope>
    <source>
        <strain evidence="5 6">AUSMDU00024985</strain>
    </source>
</reference>
<dbReference type="InterPro" id="IPR055370">
    <property type="entry name" value="Lsr2_DNA-bd"/>
</dbReference>
<proteinExistence type="predicted"/>
<feature type="domain" description="Lsr2 DNA-binding" evidence="4">
    <location>
        <begin position="74"/>
        <end position="109"/>
    </location>
</feature>
<dbReference type="AlphaFoldDB" id="A0A6G9XTR1"/>
<protein>
    <submittedName>
        <fullName evidence="5">Lsr2 family protein</fullName>
    </submittedName>
</protein>
<dbReference type="GO" id="GO:0003677">
    <property type="term" value="F:DNA binding"/>
    <property type="evidence" value="ECO:0007669"/>
    <property type="project" value="UniProtKB-KW"/>
</dbReference>
<evidence type="ECO:0000256" key="2">
    <source>
        <dbReference type="SAM" id="MobiDB-lite"/>
    </source>
</evidence>
<dbReference type="InterPro" id="IPR036625">
    <property type="entry name" value="E3-bd_dom_sf"/>
</dbReference>
<evidence type="ECO:0000256" key="1">
    <source>
        <dbReference type="ARBA" id="ARBA00023125"/>
    </source>
</evidence>
<dbReference type="Gene3D" id="3.30.60.230">
    <property type="entry name" value="Lsr2, dimerization domain"/>
    <property type="match status" value="1"/>
</dbReference>
<evidence type="ECO:0000259" key="3">
    <source>
        <dbReference type="Pfam" id="PF11774"/>
    </source>
</evidence>
<keyword evidence="1" id="KW-0238">DNA-binding</keyword>
<dbReference type="Pfam" id="PF11774">
    <property type="entry name" value="Lsr2"/>
    <property type="match status" value="1"/>
</dbReference>
<evidence type="ECO:0000259" key="4">
    <source>
        <dbReference type="Pfam" id="PF23359"/>
    </source>
</evidence>
<dbReference type="InterPro" id="IPR024412">
    <property type="entry name" value="Lsr2_dim_dom"/>
</dbReference>
<feature type="domain" description="Lsr2 dimerization" evidence="3">
    <location>
        <begin position="1"/>
        <end position="59"/>
    </location>
</feature>
<feature type="compositionally biased region" description="Basic residues" evidence="2">
    <location>
        <begin position="57"/>
        <end position="70"/>
    </location>
</feature>
<evidence type="ECO:0000313" key="5">
    <source>
        <dbReference type="EMBL" id="QIS04286.1"/>
    </source>
</evidence>
<evidence type="ECO:0000313" key="6">
    <source>
        <dbReference type="Proteomes" id="UP000501705"/>
    </source>
</evidence>
<dbReference type="RefSeq" id="WP_167463404.1">
    <property type="nucleotide sequence ID" value="NZ_CP046171.1"/>
</dbReference>
<name>A0A6G9XTR1_NOCBR</name>
<organism evidence="5 6">
    <name type="scientific">Nocardia brasiliensis</name>
    <dbReference type="NCBI Taxonomy" id="37326"/>
    <lineage>
        <taxon>Bacteria</taxon>
        <taxon>Bacillati</taxon>
        <taxon>Actinomycetota</taxon>
        <taxon>Actinomycetes</taxon>
        <taxon>Mycobacteriales</taxon>
        <taxon>Nocardiaceae</taxon>
        <taxon>Nocardia</taxon>
    </lineage>
</organism>
<accession>A0A6G9XTR1</accession>
<dbReference type="EMBL" id="CP046171">
    <property type="protein sequence ID" value="QIS04286.1"/>
    <property type="molecule type" value="Genomic_DNA"/>
</dbReference>
<dbReference type="Proteomes" id="UP000501705">
    <property type="component" value="Chromosome"/>
</dbReference>
<dbReference type="Gene3D" id="4.10.320.10">
    <property type="entry name" value="E3-binding domain"/>
    <property type="match status" value="1"/>
</dbReference>
<feature type="region of interest" description="Disordered" evidence="2">
    <location>
        <begin position="56"/>
        <end position="75"/>
    </location>
</feature>
<dbReference type="InterPro" id="IPR042261">
    <property type="entry name" value="Lsr2-like_dimerization"/>
</dbReference>
<dbReference type="GO" id="GO:0016746">
    <property type="term" value="F:acyltransferase activity"/>
    <property type="evidence" value="ECO:0007669"/>
    <property type="project" value="InterPro"/>
</dbReference>
<dbReference type="Pfam" id="PF23359">
    <property type="entry name" value="Lsr2_DNA-bd"/>
    <property type="match status" value="1"/>
</dbReference>